<gene>
    <name evidence="2" type="ORF">CTB96_16155</name>
</gene>
<dbReference type="InterPro" id="IPR029021">
    <property type="entry name" value="Prot-tyrosine_phosphatase-like"/>
</dbReference>
<evidence type="ECO:0000313" key="2">
    <source>
        <dbReference type="EMBL" id="PXA68157.1"/>
    </source>
</evidence>
<accession>A0A317ZVG9</accession>
<dbReference type="SUPFAM" id="SSF52799">
    <property type="entry name" value="(Phosphotyrosine protein) phosphatases II"/>
    <property type="match status" value="1"/>
</dbReference>
<protein>
    <recommendedName>
        <fullName evidence="4">Tyrosine-protein phosphatase</fullName>
    </recommendedName>
</protein>
<reference evidence="2 3" key="1">
    <citation type="submission" date="2018-05" db="EMBL/GenBank/DDBJ databases">
        <title>Genetic diversity of glacier-inhabiting Cryobacterium bacteria in China and description of Cryobacterium mengkeensis sp. nov. and Arthrobacter glacialis sp. nov.</title>
        <authorList>
            <person name="Liu Q."/>
            <person name="Xin Y.-H."/>
        </authorList>
    </citation>
    <scope>NUCLEOTIDE SEQUENCE [LARGE SCALE GENOMIC DNA]</scope>
    <source>
        <strain evidence="2 3">SK-1</strain>
    </source>
</reference>
<dbReference type="Gene3D" id="3.90.190.10">
    <property type="entry name" value="Protein tyrosine phosphatase superfamily"/>
    <property type="match status" value="1"/>
</dbReference>
<dbReference type="GO" id="GO:0004721">
    <property type="term" value="F:phosphoprotein phosphatase activity"/>
    <property type="evidence" value="ECO:0007669"/>
    <property type="project" value="InterPro"/>
</dbReference>
<evidence type="ECO:0000313" key="3">
    <source>
        <dbReference type="Proteomes" id="UP000246722"/>
    </source>
</evidence>
<dbReference type="EMBL" id="QHLY01000012">
    <property type="protein sequence ID" value="PXA68157.1"/>
    <property type="molecule type" value="Genomic_DNA"/>
</dbReference>
<dbReference type="OrthoDB" id="5119365at2"/>
<dbReference type="AlphaFoldDB" id="A0A317ZVG9"/>
<evidence type="ECO:0008006" key="4">
    <source>
        <dbReference type="Google" id="ProtNLM"/>
    </source>
</evidence>
<organism evidence="2 3">
    <name type="scientific">Cryobacterium arcticum</name>
    <dbReference type="NCBI Taxonomy" id="670052"/>
    <lineage>
        <taxon>Bacteria</taxon>
        <taxon>Bacillati</taxon>
        <taxon>Actinomycetota</taxon>
        <taxon>Actinomycetes</taxon>
        <taxon>Micrococcales</taxon>
        <taxon>Microbacteriaceae</taxon>
        <taxon>Cryobacterium</taxon>
    </lineage>
</organism>
<proteinExistence type="predicted"/>
<sequence length="197" mass="20603">MAQGAAVHPGDRRRDHRYLCGRDRAEPARPPAGDRAHPRPGLACTRLHLPFTGVEHTGATRFRRSFREGTMSNPATENAQGYADLVRLHGRELTGAVAVIADADGPLLVHGADGEHTTGLVLALALLAAGLPHDEALAAALPAEPHPAALRDALAAIAGHGGTEAYLLRHGLTVSQFHALRERFAGDEAGLAAGDVS</sequence>
<dbReference type="Proteomes" id="UP000246722">
    <property type="component" value="Unassembled WGS sequence"/>
</dbReference>
<name>A0A317ZVG9_9MICO</name>
<evidence type="ECO:0000256" key="1">
    <source>
        <dbReference type="SAM" id="MobiDB-lite"/>
    </source>
</evidence>
<feature type="compositionally biased region" description="Basic and acidic residues" evidence="1">
    <location>
        <begin position="9"/>
        <end position="37"/>
    </location>
</feature>
<dbReference type="Pfam" id="PF13350">
    <property type="entry name" value="Y_phosphatase3"/>
    <property type="match status" value="1"/>
</dbReference>
<dbReference type="InterPro" id="IPR026893">
    <property type="entry name" value="Tyr/Ser_Pase_IphP-type"/>
</dbReference>
<keyword evidence="3" id="KW-1185">Reference proteome</keyword>
<feature type="region of interest" description="Disordered" evidence="1">
    <location>
        <begin position="1"/>
        <end position="40"/>
    </location>
</feature>
<comment type="caution">
    <text evidence="2">The sequence shown here is derived from an EMBL/GenBank/DDBJ whole genome shotgun (WGS) entry which is preliminary data.</text>
</comment>